<accession>A0ABP0EYP7</accession>
<evidence type="ECO:0000256" key="1">
    <source>
        <dbReference type="SAM" id="MobiDB-lite"/>
    </source>
</evidence>
<feature type="compositionally biased region" description="Basic and acidic residues" evidence="1">
    <location>
        <begin position="21"/>
        <end position="37"/>
    </location>
</feature>
<comment type="caution">
    <text evidence="2">The sequence shown here is derived from an EMBL/GenBank/DDBJ whole genome shotgun (WGS) entry which is preliminary data.</text>
</comment>
<evidence type="ECO:0000313" key="2">
    <source>
        <dbReference type="EMBL" id="CAK8672612.1"/>
    </source>
</evidence>
<keyword evidence="3" id="KW-1185">Reference proteome</keyword>
<sequence>MKARETKKAKQTKPSMKPGPSKKEQSKPQKKEEKETPVADPGIDCSFAQLVKVVMDDENGQIKNSGKWPLIIDPNGRVGTFMQYQNTNYLCGLNSKDMSAEGLRMGLLGSLRYGKTFVIDMMEADLFESLFEMYDRVQPGLMKDIMSKEITKEEKYLALVKSSDPDDYQPTTYPAYMVHEFRFILITSVKENLNTSMVEQTFPIRIKMN</sequence>
<feature type="region of interest" description="Disordered" evidence="1">
    <location>
        <begin position="1"/>
        <end position="41"/>
    </location>
</feature>
<reference evidence="2 3" key="1">
    <citation type="submission" date="2024-02" db="EMBL/GenBank/DDBJ databases">
        <authorList>
            <person name="Daric V."/>
            <person name="Darras S."/>
        </authorList>
    </citation>
    <scope>NUCLEOTIDE SEQUENCE [LARGE SCALE GENOMIC DNA]</scope>
</reference>
<name>A0ABP0EYP7_CLALP</name>
<dbReference type="EMBL" id="CAWYQH010000001">
    <property type="protein sequence ID" value="CAK8672612.1"/>
    <property type="molecule type" value="Genomic_DNA"/>
</dbReference>
<dbReference type="InterPro" id="IPR027417">
    <property type="entry name" value="P-loop_NTPase"/>
</dbReference>
<evidence type="ECO:0000313" key="3">
    <source>
        <dbReference type="Proteomes" id="UP001642483"/>
    </source>
</evidence>
<protein>
    <submittedName>
        <fullName evidence="2">Uncharacterized protein</fullName>
    </submittedName>
</protein>
<dbReference type="Proteomes" id="UP001642483">
    <property type="component" value="Unassembled WGS sequence"/>
</dbReference>
<dbReference type="Gene3D" id="3.40.50.300">
    <property type="entry name" value="P-loop containing nucleotide triphosphate hydrolases"/>
    <property type="match status" value="1"/>
</dbReference>
<gene>
    <name evidence="2" type="ORF">CVLEPA_LOCUS2314</name>
</gene>
<organism evidence="2 3">
    <name type="scientific">Clavelina lepadiformis</name>
    <name type="common">Light-bulb sea squirt</name>
    <name type="synonym">Ascidia lepadiformis</name>
    <dbReference type="NCBI Taxonomy" id="159417"/>
    <lineage>
        <taxon>Eukaryota</taxon>
        <taxon>Metazoa</taxon>
        <taxon>Chordata</taxon>
        <taxon>Tunicata</taxon>
        <taxon>Ascidiacea</taxon>
        <taxon>Aplousobranchia</taxon>
        <taxon>Clavelinidae</taxon>
        <taxon>Clavelina</taxon>
    </lineage>
</organism>
<proteinExistence type="predicted"/>